<dbReference type="InterPro" id="IPR029047">
    <property type="entry name" value="HSP70_peptide-bd_sf"/>
</dbReference>
<dbReference type="SUPFAM" id="SSF100934">
    <property type="entry name" value="Heat shock protein 70kD (HSP70), C-terminal subdomain"/>
    <property type="match status" value="1"/>
</dbReference>
<dbReference type="Gene3D" id="2.60.34.10">
    <property type="entry name" value="Substrate Binding Domain Of DNAk, Chain A, domain 1"/>
    <property type="match status" value="1"/>
</dbReference>
<keyword evidence="3" id="KW-0067">ATP-binding</keyword>
<dbReference type="Gene3D" id="1.20.1270.10">
    <property type="match status" value="1"/>
</dbReference>
<dbReference type="Proteomes" id="UP000585474">
    <property type="component" value="Unassembled WGS sequence"/>
</dbReference>
<dbReference type="Gene3D" id="3.30.420.40">
    <property type="match status" value="3"/>
</dbReference>
<dbReference type="OrthoDB" id="3789372at2759"/>
<dbReference type="PROSITE" id="PS00297">
    <property type="entry name" value="HSP70_1"/>
    <property type="match status" value="1"/>
</dbReference>
<dbReference type="EMBL" id="BJWL01000022">
    <property type="protein sequence ID" value="GFZ11008.1"/>
    <property type="molecule type" value="Genomic_DNA"/>
</dbReference>
<dbReference type="GO" id="GO:0005524">
    <property type="term" value="F:ATP binding"/>
    <property type="evidence" value="ECO:0007669"/>
    <property type="project" value="UniProtKB-KW"/>
</dbReference>
<dbReference type="PANTHER" id="PTHR19375">
    <property type="entry name" value="HEAT SHOCK PROTEIN 70KDA"/>
    <property type="match status" value="1"/>
</dbReference>
<evidence type="ECO:0000256" key="4">
    <source>
        <dbReference type="SAM" id="MobiDB-lite"/>
    </source>
</evidence>
<organism evidence="5 6">
    <name type="scientific">Actinidia rufa</name>
    <dbReference type="NCBI Taxonomy" id="165716"/>
    <lineage>
        <taxon>Eukaryota</taxon>
        <taxon>Viridiplantae</taxon>
        <taxon>Streptophyta</taxon>
        <taxon>Embryophyta</taxon>
        <taxon>Tracheophyta</taxon>
        <taxon>Spermatophyta</taxon>
        <taxon>Magnoliopsida</taxon>
        <taxon>eudicotyledons</taxon>
        <taxon>Gunneridae</taxon>
        <taxon>Pentapetalae</taxon>
        <taxon>asterids</taxon>
        <taxon>Ericales</taxon>
        <taxon>Actinidiaceae</taxon>
        <taxon>Actinidia</taxon>
    </lineage>
</organism>
<dbReference type="FunFam" id="1.20.1270.10:FF:000028">
    <property type="entry name" value="Heat shock 70 kDa protein"/>
    <property type="match status" value="1"/>
</dbReference>
<sequence length="327" mass="35819">MAGKGEGPAIGIDLGTTYSCVGVWQHDRVEIIANDQGNRTTPSYVGFTDTERLIGDAAKNQVAMNPINTVFDAKRLIGRRIPKVQQLLQDFFNGKELCKSINPDEAVAYGAAVQAAILSGEGNEKVYEGERTRTRDNNLLGKFELSGIPPAPRGVPQITVCFDIDANGILNVSAEDKTTGQKNKITITNDKGRLSKDEIEKMVQEAEKYKSEDEEHKKKVEAKNALENYAYNMRNTIKDEKIGAKLPPADKKRIEDAIEEAIQWLDSNQLAEADEFEDKMKELESICNPVIAKMYQGAGGDMGGGMEDDGPPPAGARSADPKIEEVD</sequence>
<dbReference type="FunFam" id="3.30.420.40:FF:000542">
    <property type="entry name" value="Heat shock cognate 71 kDa protein"/>
    <property type="match status" value="1"/>
</dbReference>
<dbReference type="FunFam" id="3.30.420.40:FF:000028">
    <property type="entry name" value="heat shock 70 kDa protein-like"/>
    <property type="match status" value="1"/>
</dbReference>
<proteinExistence type="inferred from homology"/>
<comment type="caution">
    <text evidence="5">The sequence shown here is derived from an EMBL/GenBank/DDBJ whole genome shotgun (WGS) entry which is preliminary data.</text>
</comment>
<feature type="region of interest" description="Disordered" evidence="4">
    <location>
        <begin position="298"/>
        <end position="327"/>
    </location>
</feature>
<gene>
    <name evidence="5" type="ORF">Acr_22g0004060</name>
</gene>
<keyword evidence="2" id="KW-0547">Nucleotide-binding</keyword>
<evidence type="ECO:0000256" key="3">
    <source>
        <dbReference type="ARBA" id="ARBA00022840"/>
    </source>
</evidence>
<evidence type="ECO:0000313" key="6">
    <source>
        <dbReference type="Proteomes" id="UP000585474"/>
    </source>
</evidence>
<evidence type="ECO:0000256" key="1">
    <source>
        <dbReference type="ARBA" id="ARBA00007381"/>
    </source>
</evidence>
<keyword evidence="5" id="KW-0346">Stress response</keyword>
<dbReference type="AlphaFoldDB" id="A0A7J0GJT4"/>
<dbReference type="SUPFAM" id="SSF100920">
    <property type="entry name" value="Heat shock protein 70kD (HSP70), peptide-binding domain"/>
    <property type="match status" value="1"/>
</dbReference>
<comment type="similarity">
    <text evidence="1">Belongs to the heat shock protein 70 family.</text>
</comment>
<dbReference type="InterPro" id="IPR018181">
    <property type="entry name" value="Heat_shock_70_CS"/>
</dbReference>
<evidence type="ECO:0000313" key="5">
    <source>
        <dbReference type="EMBL" id="GFZ11008.1"/>
    </source>
</evidence>
<dbReference type="SUPFAM" id="SSF53067">
    <property type="entry name" value="Actin-like ATPase domain"/>
    <property type="match status" value="2"/>
</dbReference>
<dbReference type="PRINTS" id="PR00301">
    <property type="entry name" value="HEATSHOCK70"/>
</dbReference>
<accession>A0A7J0GJT4</accession>
<evidence type="ECO:0000256" key="2">
    <source>
        <dbReference type="ARBA" id="ARBA00022741"/>
    </source>
</evidence>
<dbReference type="InterPro" id="IPR013126">
    <property type="entry name" value="Hsp_70_fam"/>
</dbReference>
<dbReference type="Pfam" id="PF00012">
    <property type="entry name" value="HSP70"/>
    <property type="match status" value="2"/>
</dbReference>
<dbReference type="GO" id="GO:0140662">
    <property type="term" value="F:ATP-dependent protein folding chaperone"/>
    <property type="evidence" value="ECO:0007669"/>
    <property type="project" value="InterPro"/>
</dbReference>
<reference evidence="5 6" key="1">
    <citation type="submission" date="2019-07" db="EMBL/GenBank/DDBJ databases">
        <title>De Novo Assembly of kiwifruit Actinidia rufa.</title>
        <authorList>
            <person name="Sugita-Konishi S."/>
            <person name="Sato K."/>
            <person name="Mori E."/>
            <person name="Abe Y."/>
            <person name="Kisaki G."/>
            <person name="Hamano K."/>
            <person name="Suezawa K."/>
            <person name="Otani M."/>
            <person name="Fukuda T."/>
            <person name="Manabe T."/>
            <person name="Gomi K."/>
            <person name="Tabuchi M."/>
            <person name="Akimitsu K."/>
            <person name="Kataoka I."/>
        </authorList>
    </citation>
    <scope>NUCLEOTIDE SEQUENCE [LARGE SCALE GENOMIC DNA]</scope>
    <source>
        <strain evidence="6">cv. Fuchu</strain>
    </source>
</reference>
<keyword evidence="6" id="KW-1185">Reference proteome</keyword>
<name>A0A7J0GJT4_9ERIC</name>
<protein>
    <submittedName>
        <fullName evidence="5">Heat shock cognate protein 70-1</fullName>
    </submittedName>
</protein>
<dbReference type="InterPro" id="IPR029048">
    <property type="entry name" value="HSP70_C_sf"/>
</dbReference>
<dbReference type="Gene3D" id="3.30.30.30">
    <property type="match status" value="1"/>
</dbReference>
<dbReference type="InterPro" id="IPR043129">
    <property type="entry name" value="ATPase_NBD"/>
</dbReference>